<evidence type="ECO:0000313" key="3">
    <source>
        <dbReference type="Proteomes" id="UP000003919"/>
    </source>
</evidence>
<gene>
    <name evidence="2" type="ORF">ALPR1_19943</name>
</gene>
<dbReference type="EMBL" id="AAXU02000001">
    <property type="protein sequence ID" value="EAZ81343.1"/>
    <property type="molecule type" value="Genomic_DNA"/>
</dbReference>
<dbReference type="PANTHER" id="PTHR43355:SF2">
    <property type="entry name" value="FLAVIN REDUCTASE (NADPH)"/>
    <property type="match status" value="1"/>
</dbReference>
<dbReference type="PANTHER" id="PTHR43355">
    <property type="entry name" value="FLAVIN REDUCTASE (NADPH)"/>
    <property type="match status" value="1"/>
</dbReference>
<comment type="caution">
    <text evidence="2">The sequence shown here is derived from an EMBL/GenBank/DDBJ whole genome shotgun (WGS) entry which is preliminary data.</text>
</comment>
<evidence type="ECO:0000259" key="1">
    <source>
        <dbReference type="Pfam" id="PF13460"/>
    </source>
</evidence>
<organism evidence="2 3">
    <name type="scientific">Algoriphagus machipongonensis</name>
    <dbReference type="NCBI Taxonomy" id="388413"/>
    <lineage>
        <taxon>Bacteria</taxon>
        <taxon>Pseudomonadati</taxon>
        <taxon>Bacteroidota</taxon>
        <taxon>Cytophagia</taxon>
        <taxon>Cytophagales</taxon>
        <taxon>Cyclobacteriaceae</taxon>
        <taxon>Algoriphagus</taxon>
    </lineage>
</organism>
<dbReference type="Pfam" id="PF13460">
    <property type="entry name" value="NAD_binding_10"/>
    <property type="match status" value="1"/>
</dbReference>
<dbReference type="eggNOG" id="COG0702">
    <property type="taxonomic scope" value="Bacteria"/>
</dbReference>
<dbReference type="InterPro" id="IPR051606">
    <property type="entry name" value="Polyketide_Oxido-like"/>
</dbReference>
<dbReference type="Gene3D" id="3.40.50.720">
    <property type="entry name" value="NAD(P)-binding Rossmann-like Domain"/>
    <property type="match status" value="1"/>
</dbReference>
<dbReference type="GO" id="GO:0042602">
    <property type="term" value="F:riboflavin reductase (NADPH) activity"/>
    <property type="evidence" value="ECO:0007669"/>
    <property type="project" value="TreeGrafter"/>
</dbReference>
<name>A3HXM0_9BACT</name>
<keyword evidence="3" id="KW-1185">Reference proteome</keyword>
<reference evidence="2 3" key="1">
    <citation type="journal article" date="2011" name="J. Bacteriol.">
        <title>Complete genome sequence of Algoriphagus sp. PR1, bacterial prey of a colony-forming choanoflagellate.</title>
        <authorList>
            <person name="Alegado R.A."/>
            <person name="Ferriera S."/>
            <person name="Nusbaum C."/>
            <person name="Young S.K."/>
            <person name="Zeng Q."/>
            <person name="Imamovic A."/>
            <person name="Fairclough S.R."/>
            <person name="King N."/>
        </authorList>
    </citation>
    <scope>NUCLEOTIDE SEQUENCE [LARGE SCALE GENOMIC DNA]</scope>
    <source>
        <strain evidence="2 3">PR1</strain>
    </source>
</reference>
<sequence>MKKFNKIAVIGGTGKSGSYLVKELLNQEYQVKLLLRNPEKSPPKNKNLELVVGDVSKPSSIKELITGSDALISTLGIGIPESPRNIFSKTTQLIIQELRRSNLKRYILLSSLNVDTEQDQKSEFAKAATAFMYSKFPVSTKDKQEEFNLLNNSGLDWTMVRSSMIELTDSKSDYAVSTIDCLGQKISAASLAAFLVKQLESEEFIRKAPFIWDK</sequence>
<dbReference type="InterPro" id="IPR036291">
    <property type="entry name" value="NAD(P)-bd_dom_sf"/>
</dbReference>
<proteinExistence type="predicted"/>
<protein>
    <recommendedName>
        <fullName evidence="1">NAD(P)-binding domain-containing protein</fullName>
    </recommendedName>
</protein>
<dbReference type="HOGENOM" id="CLU_025711_4_4_10"/>
<dbReference type="InterPro" id="IPR016040">
    <property type="entry name" value="NAD(P)-bd_dom"/>
</dbReference>
<dbReference type="SUPFAM" id="SSF51735">
    <property type="entry name" value="NAD(P)-binding Rossmann-fold domains"/>
    <property type="match status" value="1"/>
</dbReference>
<dbReference type="RefSeq" id="WP_008203119.1">
    <property type="nucleotide sequence ID" value="NZ_CM001023.1"/>
</dbReference>
<dbReference type="EMBL" id="CM001023">
    <property type="protein sequence ID" value="EAZ81343.1"/>
    <property type="molecule type" value="Genomic_DNA"/>
</dbReference>
<dbReference type="STRING" id="388413.ALPR1_19943"/>
<accession>A3HXM0</accession>
<evidence type="ECO:0000313" key="2">
    <source>
        <dbReference type="EMBL" id="EAZ81343.1"/>
    </source>
</evidence>
<dbReference type="GO" id="GO:0004074">
    <property type="term" value="F:biliverdin reductase [NAD(P)H] activity"/>
    <property type="evidence" value="ECO:0007669"/>
    <property type="project" value="TreeGrafter"/>
</dbReference>
<dbReference type="OrthoDB" id="9790734at2"/>
<dbReference type="AlphaFoldDB" id="A3HXM0"/>
<dbReference type="Proteomes" id="UP000003919">
    <property type="component" value="Chromosome"/>
</dbReference>
<feature type="domain" description="NAD(P)-binding" evidence="1">
    <location>
        <begin position="11"/>
        <end position="201"/>
    </location>
</feature>